<dbReference type="InterPro" id="IPR017896">
    <property type="entry name" value="4Fe4S_Fe-S-bd"/>
</dbReference>
<evidence type="ECO:0000256" key="2">
    <source>
        <dbReference type="ARBA" id="ARBA00022723"/>
    </source>
</evidence>
<protein>
    <submittedName>
        <fullName evidence="6">4Fe-4S ferredoxin</fullName>
    </submittedName>
</protein>
<dbReference type="Gene3D" id="3.30.70.20">
    <property type="match status" value="2"/>
</dbReference>
<evidence type="ECO:0000313" key="7">
    <source>
        <dbReference type="Proteomes" id="UP000095185"/>
    </source>
</evidence>
<keyword evidence="7" id="KW-1185">Reference proteome</keyword>
<keyword evidence="4" id="KW-0411">Iron-sulfur</keyword>
<keyword evidence="2" id="KW-0479">Metal-binding</keyword>
<keyword evidence="3" id="KW-0408">Iron</keyword>
<evidence type="ECO:0000313" key="6">
    <source>
        <dbReference type="EMBL" id="AOS84131.1"/>
    </source>
</evidence>
<dbReference type="GO" id="GO:0051539">
    <property type="term" value="F:4 iron, 4 sulfur cluster binding"/>
    <property type="evidence" value="ECO:0007669"/>
    <property type="project" value="UniProtKB-KW"/>
</dbReference>
<dbReference type="OrthoDB" id="9779457at2"/>
<dbReference type="PANTHER" id="PTHR43177:SF3">
    <property type="entry name" value="PROTEIN NRFC HOMOLOG"/>
    <property type="match status" value="1"/>
</dbReference>
<dbReference type="AlphaFoldDB" id="A0A1D8D166"/>
<proteinExistence type="predicted"/>
<dbReference type="PROSITE" id="PS51379">
    <property type="entry name" value="4FE4S_FER_2"/>
    <property type="match status" value="3"/>
</dbReference>
<accession>A0A1D8D166</accession>
<dbReference type="CDD" id="cd10551">
    <property type="entry name" value="PsrB"/>
    <property type="match status" value="1"/>
</dbReference>
<dbReference type="GO" id="GO:0046872">
    <property type="term" value="F:metal ion binding"/>
    <property type="evidence" value="ECO:0007669"/>
    <property type="project" value="UniProtKB-KW"/>
</dbReference>
<feature type="domain" description="4Fe-4S ferredoxin-type" evidence="5">
    <location>
        <begin position="50"/>
        <end position="82"/>
    </location>
</feature>
<feature type="domain" description="4Fe-4S ferredoxin-type" evidence="5">
    <location>
        <begin position="83"/>
        <end position="112"/>
    </location>
</feature>
<keyword evidence="1" id="KW-0004">4Fe-4S</keyword>
<reference evidence="6" key="1">
    <citation type="submission" date="2016-09" db="EMBL/GenBank/DDBJ databases">
        <title>Genome sequence of Chlorobaculum limnaeum.</title>
        <authorList>
            <person name="Liu Z."/>
            <person name="Tank M."/>
            <person name="Bryant D.A."/>
        </authorList>
    </citation>
    <scope>NUCLEOTIDE SEQUENCE [LARGE SCALE GENOMIC DNA]</scope>
    <source>
        <strain evidence="6">DSM 1677</strain>
    </source>
</reference>
<feature type="domain" description="4Fe-4S ferredoxin-type" evidence="5">
    <location>
        <begin position="4"/>
        <end position="35"/>
    </location>
</feature>
<dbReference type="Proteomes" id="UP000095185">
    <property type="component" value="Chromosome"/>
</dbReference>
<gene>
    <name evidence="6" type="ORF">BIU88_08295</name>
</gene>
<evidence type="ECO:0000259" key="5">
    <source>
        <dbReference type="PROSITE" id="PS51379"/>
    </source>
</evidence>
<dbReference type="PANTHER" id="PTHR43177">
    <property type="entry name" value="PROTEIN NRFC"/>
    <property type="match status" value="1"/>
</dbReference>
<evidence type="ECO:0000256" key="4">
    <source>
        <dbReference type="ARBA" id="ARBA00023014"/>
    </source>
</evidence>
<organism evidence="6 7">
    <name type="scientific">Chlorobaculum limnaeum</name>
    <dbReference type="NCBI Taxonomy" id="274537"/>
    <lineage>
        <taxon>Bacteria</taxon>
        <taxon>Pseudomonadati</taxon>
        <taxon>Chlorobiota</taxon>
        <taxon>Chlorobiia</taxon>
        <taxon>Chlorobiales</taxon>
        <taxon>Chlorobiaceae</taxon>
        <taxon>Chlorobaculum</taxon>
    </lineage>
</organism>
<dbReference type="SUPFAM" id="SSF54862">
    <property type="entry name" value="4Fe-4S ferredoxins"/>
    <property type="match status" value="1"/>
</dbReference>
<evidence type="ECO:0000256" key="1">
    <source>
        <dbReference type="ARBA" id="ARBA00022485"/>
    </source>
</evidence>
<dbReference type="KEGG" id="clz:BIU88_08295"/>
<dbReference type="STRING" id="274537.BIU88_08295"/>
<sequence length="199" mass="22217">MARYGMVMDMRTCVGCQACMAACSTENQTPFWSEKFRTHVEDKETGTFPDVRRVQLPRLCMHCENTPCLSACPTGATSMNKDGIVLVNNDRCIGCYACCIACPYDARYAYEHEDVEKERELYGKLVTHEVPHMDKCTFCVQRLAEKLEPACVATCPTHTRIFGDLDDRKSEVHKLAASGKAQALNQGLGTAPKVFYIPS</sequence>
<dbReference type="RefSeq" id="WP_069810328.1">
    <property type="nucleotide sequence ID" value="NZ_CP017305.1"/>
</dbReference>
<evidence type="ECO:0000256" key="3">
    <source>
        <dbReference type="ARBA" id="ARBA00023004"/>
    </source>
</evidence>
<name>A0A1D8D166_CHLLM</name>
<dbReference type="InterPro" id="IPR050954">
    <property type="entry name" value="ET_IronSulfur_Cluster-Binding"/>
</dbReference>
<dbReference type="Pfam" id="PF13247">
    <property type="entry name" value="Fer4_11"/>
    <property type="match status" value="1"/>
</dbReference>
<dbReference type="EMBL" id="CP017305">
    <property type="protein sequence ID" value="AOS84131.1"/>
    <property type="molecule type" value="Genomic_DNA"/>
</dbReference>